<dbReference type="AlphaFoldDB" id="H0I499"/>
<feature type="non-terminal residue" evidence="1">
    <location>
        <position position="1"/>
    </location>
</feature>
<reference evidence="1 2" key="1">
    <citation type="journal article" date="2011" name="Genome Biol.">
        <title>Genome-wide patterns of genetic variation in sweet and grain sorghum (Sorghum bicolor).</title>
        <authorList>
            <person name="Zheng L.Y."/>
            <person name="Guo X.S."/>
            <person name="He B."/>
            <person name="Sun L.J."/>
            <person name="Peng Y."/>
            <person name="Dong S.S."/>
            <person name="Liu T.F."/>
            <person name="Jiang S."/>
            <person name="Ramachandran S."/>
            <person name="Liu C.M."/>
            <person name="Jing H.C."/>
        </authorList>
    </citation>
    <scope>NUCLEOTIDE SEQUENCE [LARGE SCALE GENOMIC DNA]</scope>
    <source>
        <strain evidence="2">cv. E-Tian</strain>
    </source>
</reference>
<comment type="caution">
    <text evidence="1">The sequence shown here is derived from an EMBL/GenBank/DDBJ whole genome shotgun (WGS) entry which is preliminary data.</text>
</comment>
<dbReference type="EMBL" id="AHAO01000007">
    <property type="protein sequence ID" value="EHK62705.1"/>
    <property type="molecule type" value="Genomic_DNA"/>
</dbReference>
<protein>
    <submittedName>
        <fullName evidence="1">Uncharacterized protein</fullName>
    </submittedName>
</protein>
<proteinExistence type="predicted"/>
<evidence type="ECO:0000313" key="1">
    <source>
        <dbReference type="EMBL" id="EHK62705.1"/>
    </source>
</evidence>
<accession>H0I499</accession>
<organism evidence="1 2">
    <name type="scientific">Sorghum bicolor</name>
    <name type="common">Sorghum</name>
    <name type="synonym">Sorghum vulgare</name>
    <dbReference type="NCBI Taxonomy" id="4558"/>
    <lineage>
        <taxon>Eukaryota</taxon>
        <taxon>Viridiplantae</taxon>
        <taxon>Streptophyta</taxon>
        <taxon>Embryophyta</taxon>
        <taxon>Tracheophyta</taxon>
        <taxon>Spermatophyta</taxon>
        <taxon>Magnoliopsida</taxon>
        <taxon>Liliopsida</taxon>
        <taxon>Poales</taxon>
        <taxon>Poaceae</taxon>
        <taxon>PACMAD clade</taxon>
        <taxon>Panicoideae</taxon>
        <taxon>Andropogonodae</taxon>
        <taxon>Andropogoneae</taxon>
        <taxon>Sorghinae</taxon>
        <taxon>Sorghum</taxon>
    </lineage>
</organism>
<dbReference type="Proteomes" id="UP000243458">
    <property type="component" value="Unassembled WGS sequence"/>
</dbReference>
<name>H0I499_SORBI</name>
<gene>
    <name evidence="1" type="ORF">M3S_E09</name>
</gene>
<sequence>PTSSSVSPAPSWMVAASSAPNVSMVVSSMAHSTPSASGAAAHPQVDLASPPEAMMEDYLNADHDDNAPLYFCSVDNVLRKAPTPKLTHGDLEERLLLASDAEPASFDEAMHHECWRHAMSTR</sequence>
<evidence type="ECO:0000313" key="2">
    <source>
        <dbReference type="Proteomes" id="UP000243458"/>
    </source>
</evidence>